<evidence type="ECO:0000313" key="2">
    <source>
        <dbReference type="Proteomes" id="UP000299102"/>
    </source>
</evidence>
<evidence type="ECO:0000313" key="1">
    <source>
        <dbReference type="EMBL" id="GBP92289.1"/>
    </source>
</evidence>
<reference evidence="1 2" key="1">
    <citation type="journal article" date="2019" name="Commun. Biol.">
        <title>The bagworm genome reveals a unique fibroin gene that provides high tensile strength.</title>
        <authorList>
            <person name="Kono N."/>
            <person name="Nakamura H."/>
            <person name="Ohtoshi R."/>
            <person name="Tomita M."/>
            <person name="Numata K."/>
            <person name="Arakawa K."/>
        </authorList>
    </citation>
    <scope>NUCLEOTIDE SEQUENCE [LARGE SCALE GENOMIC DNA]</scope>
</reference>
<dbReference type="EMBL" id="BGZK01002258">
    <property type="protein sequence ID" value="GBP92289.1"/>
    <property type="molecule type" value="Genomic_DNA"/>
</dbReference>
<accession>A0A4C1ZZ63</accession>
<gene>
    <name evidence="1" type="ORF">EVAR_24958_1</name>
</gene>
<sequence>MEQYLFFYKIVTILIVLKYPLPDMSLSPYNFTIQAPEPSCLGRQSTWWWAVQRWHFKFVDATRRDNLFFADYRFYERCGLPYTSSTY</sequence>
<organism evidence="1 2">
    <name type="scientific">Eumeta variegata</name>
    <name type="common">Bagworm moth</name>
    <name type="synonym">Eumeta japonica</name>
    <dbReference type="NCBI Taxonomy" id="151549"/>
    <lineage>
        <taxon>Eukaryota</taxon>
        <taxon>Metazoa</taxon>
        <taxon>Ecdysozoa</taxon>
        <taxon>Arthropoda</taxon>
        <taxon>Hexapoda</taxon>
        <taxon>Insecta</taxon>
        <taxon>Pterygota</taxon>
        <taxon>Neoptera</taxon>
        <taxon>Endopterygota</taxon>
        <taxon>Lepidoptera</taxon>
        <taxon>Glossata</taxon>
        <taxon>Ditrysia</taxon>
        <taxon>Tineoidea</taxon>
        <taxon>Psychidae</taxon>
        <taxon>Oiketicinae</taxon>
        <taxon>Eumeta</taxon>
    </lineage>
</organism>
<comment type="caution">
    <text evidence="1">The sequence shown here is derived from an EMBL/GenBank/DDBJ whole genome shotgun (WGS) entry which is preliminary data.</text>
</comment>
<keyword evidence="2" id="KW-1185">Reference proteome</keyword>
<dbReference type="AlphaFoldDB" id="A0A4C1ZZ63"/>
<name>A0A4C1ZZ63_EUMVA</name>
<proteinExistence type="predicted"/>
<dbReference type="Proteomes" id="UP000299102">
    <property type="component" value="Unassembled WGS sequence"/>
</dbReference>
<protein>
    <submittedName>
        <fullName evidence="1">Uncharacterized protein</fullName>
    </submittedName>
</protein>